<accession>A0A0C2BVM3</accession>
<keyword evidence="2" id="KW-1185">Reference proteome</keyword>
<reference evidence="1 2" key="1">
    <citation type="submission" date="2014-12" db="EMBL/GenBank/DDBJ databases">
        <title>Denitrispirillum autotrophicum gen. nov., sp. nov., Denitrifying, Facultatively Autotrophic Bacteria Isolated from Rice Paddy Soil.</title>
        <authorList>
            <person name="Ishii S."/>
            <person name="Ashida N."/>
            <person name="Ohno H."/>
            <person name="Otsuka S."/>
            <person name="Yokota A."/>
            <person name="Senoo K."/>
        </authorList>
    </citation>
    <scope>NUCLEOTIDE SEQUENCE [LARGE SCALE GENOMIC DNA]</scope>
    <source>
        <strain evidence="1 2">TSA66</strain>
    </source>
</reference>
<evidence type="ECO:0000313" key="2">
    <source>
        <dbReference type="Proteomes" id="UP000031572"/>
    </source>
</evidence>
<gene>
    <name evidence="1" type="ORF">TSA66_16760</name>
</gene>
<sequence>MIDPLVPINNTKLMKFMASLIDKLHLVFVISLFPFFAGHALSEVVHENKMYSPQERQAEEARIRQKIEERLDWKNRSPEKLDDLPDADRMLIGGLNESILLRQENGERFGLFESFRDADNIKIIEVRLHKKNKLTDRFPVYPSGLCDKGVDISADKVMPSYVVYSITCTSKKYGMESSPYLFDYMSRNMYQLAVLDYDPIENKAPDIKLENGIYKMSWNVRLRGAKKNTLVVRNFKILKDAKGDWAVKELPPIDDEAAAVPPLKKLPIKSEYDLPAFVANWGKR</sequence>
<dbReference type="Proteomes" id="UP000031572">
    <property type="component" value="Unassembled WGS sequence"/>
</dbReference>
<proteinExistence type="predicted"/>
<dbReference type="AlphaFoldDB" id="A0A0C2BVM3"/>
<evidence type="ECO:0000313" key="1">
    <source>
        <dbReference type="EMBL" id="KIF82076.1"/>
    </source>
</evidence>
<comment type="caution">
    <text evidence="1">The sequence shown here is derived from an EMBL/GenBank/DDBJ whole genome shotgun (WGS) entry which is preliminary data.</text>
</comment>
<organism evidence="1 2">
    <name type="scientific">Noviherbaspirillum autotrophicum</name>
    <dbReference type="NCBI Taxonomy" id="709839"/>
    <lineage>
        <taxon>Bacteria</taxon>
        <taxon>Pseudomonadati</taxon>
        <taxon>Pseudomonadota</taxon>
        <taxon>Betaproteobacteria</taxon>
        <taxon>Burkholderiales</taxon>
        <taxon>Oxalobacteraceae</taxon>
        <taxon>Noviherbaspirillum</taxon>
    </lineage>
</organism>
<name>A0A0C2BVM3_9BURK</name>
<protein>
    <submittedName>
        <fullName evidence="1">Uncharacterized protein</fullName>
    </submittedName>
</protein>
<dbReference type="EMBL" id="JWJG01000028">
    <property type="protein sequence ID" value="KIF82076.1"/>
    <property type="molecule type" value="Genomic_DNA"/>
</dbReference>